<proteinExistence type="inferred from homology"/>
<dbReference type="FunFam" id="1.10.2000.10:FF:000001">
    <property type="entry name" value="secreted frizzled-related protein 2"/>
    <property type="match status" value="1"/>
</dbReference>
<dbReference type="Gene3D" id="1.10.2000.10">
    <property type="entry name" value="Frizzled cysteine-rich domain"/>
    <property type="match status" value="1"/>
</dbReference>
<feature type="disulfide bond" evidence="9">
    <location>
        <begin position="160"/>
        <end position="206"/>
    </location>
</feature>
<evidence type="ECO:0000256" key="7">
    <source>
        <dbReference type="ARBA" id="ARBA00022782"/>
    </source>
</evidence>
<keyword evidence="8 9" id="KW-1015">Disulfide bond</keyword>
<feature type="domain" description="FZ" evidence="11">
    <location>
        <begin position="145"/>
        <end position="265"/>
    </location>
</feature>
<evidence type="ECO:0000256" key="2">
    <source>
        <dbReference type="ARBA" id="ARBA00010054"/>
    </source>
</evidence>
<keyword evidence="7" id="KW-0221">Differentiation</keyword>
<keyword evidence="5" id="KW-0879">Wnt signaling pathway</keyword>
<evidence type="ECO:0000313" key="12">
    <source>
        <dbReference type="Proteomes" id="UP000095287"/>
    </source>
</evidence>
<dbReference type="AlphaFoldDB" id="A0A1I7Y0E8"/>
<dbReference type="PANTHER" id="PTHR11309:SF148">
    <property type="entry name" value="SECRETED FRIZZLED-RELATED PROTEIN 1"/>
    <property type="match status" value="1"/>
</dbReference>
<evidence type="ECO:0000256" key="4">
    <source>
        <dbReference type="ARBA" id="ARBA00022525"/>
    </source>
</evidence>
<evidence type="ECO:0000256" key="8">
    <source>
        <dbReference type="ARBA" id="ARBA00023157"/>
    </source>
</evidence>
<evidence type="ECO:0000256" key="6">
    <source>
        <dbReference type="ARBA" id="ARBA00022729"/>
    </source>
</evidence>
<keyword evidence="6" id="KW-0732">Signal</keyword>
<dbReference type="InterPro" id="IPR036790">
    <property type="entry name" value="Frizzled_dom_sf"/>
</dbReference>
<evidence type="ECO:0000256" key="1">
    <source>
        <dbReference type="ARBA" id="ARBA00004613"/>
    </source>
</evidence>
<dbReference type="Proteomes" id="UP000095287">
    <property type="component" value="Unplaced"/>
</dbReference>
<dbReference type="GO" id="GO:0035567">
    <property type="term" value="P:non-canonical Wnt signaling pathway"/>
    <property type="evidence" value="ECO:0007669"/>
    <property type="project" value="TreeGrafter"/>
</dbReference>
<dbReference type="PROSITE" id="PS50038">
    <property type="entry name" value="FZ"/>
    <property type="match status" value="1"/>
</dbReference>
<dbReference type="PANTHER" id="PTHR11309">
    <property type="entry name" value="FRIZZLED"/>
    <property type="match status" value="1"/>
</dbReference>
<evidence type="ECO:0000256" key="9">
    <source>
        <dbReference type="PROSITE-ProRule" id="PRU00090"/>
    </source>
</evidence>
<feature type="compositionally biased region" description="Polar residues" evidence="10">
    <location>
        <begin position="325"/>
        <end position="338"/>
    </location>
</feature>
<comment type="caution">
    <text evidence="9">Lacks conserved residue(s) required for the propagation of feature annotation.</text>
</comment>
<comment type="similarity">
    <text evidence="2">Belongs to the secreted frizzled-related protein (sFRP) family.</text>
</comment>
<dbReference type="InterPro" id="IPR020067">
    <property type="entry name" value="Frizzled_dom"/>
</dbReference>
<dbReference type="GO" id="GO:0005615">
    <property type="term" value="C:extracellular space"/>
    <property type="evidence" value="ECO:0007669"/>
    <property type="project" value="TreeGrafter"/>
</dbReference>
<dbReference type="GO" id="GO:0030154">
    <property type="term" value="P:cell differentiation"/>
    <property type="evidence" value="ECO:0007669"/>
    <property type="project" value="UniProtKB-KW"/>
</dbReference>
<name>A0A1I7Y0E8_9BILA</name>
<evidence type="ECO:0000259" key="11">
    <source>
        <dbReference type="PROSITE" id="PS50038"/>
    </source>
</evidence>
<dbReference type="Pfam" id="PF01392">
    <property type="entry name" value="Fz"/>
    <property type="match status" value="1"/>
</dbReference>
<feature type="disulfide bond" evidence="9">
    <location>
        <begin position="228"/>
        <end position="252"/>
    </location>
</feature>
<dbReference type="GO" id="GO:0060070">
    <property type="term" value="P:canonical Wnt signaling pathway"/>
    <property type="evidence" value="ECO:0007669"/>
    <property type="project" value="TreeGrafter"/>
</dbReference>
<evidence type="ECO:0000256" key="3">
    <source>
        <dbReference type="ARBA" id="ARBA00022473"/>
    </source>
</evidence>
<dbReference type="InterPro" id="IPR015526">
    <property type="entry name" value="Frizzled/SFRP"/>
</dbReference>
<reference evidence="13" key="1">
    <citation type="submission" date="2016-11" db="UniProtKB">
        <authorList>
            <consortium name="WormBaseParasite"/>
        </authorList>
    </citation>
    <scope>IDENTIFICATION</scope>
</reference>
<keyword evidence="4" id="KW-0964">Secreted</keyword>
<comment type="subcellular location">
    <subcellularLocation>
        <location evidence="1">Secreted</location>
    </subcellularLocation>
</comment>
<evidence type="ECO:0000256" key="5">
    <source>
        <dbReference type="ARBA" id="ARBA00022687"/>
    </source>
</evidence>
<sequence>MQSFRGEGWTQGLIVLVEKVLMTSTSLGVYVHCMSAVIINPKACLLLKGFASPNPLPLSLPHVALGLPPAGRLDPLLSVFRPEDVSPGGGASSHLSVFLRPRPESRGCLSQVAAMPLLAFFCALLALSEATFLSEGWTMLAGDKTPSRKCVDIPRSFSLCHGMQYTQMRLPNLLDHETLEEATEQSSPWSSLTALNCHADTQLFLCSLFAPVCLPNLDNHILPCRSLCESVQQGCESRMVKYGFAWPEMLKCSKYPEDNDMCIKAVNTLSQVIKARLSSVNDTFVGIRKSRSLKRKERKRSALPRNAAIRFWNDKIEKQCPCPISPTTVTPEQQPSQDTVEDDSRSSDPSGGIDDRYLIMANKVQGIYIANLILPWQRHDKSFKKALRTFRKLNCHSLGREIRESAIRRSLPQKKKIH</sequence>
<dbReference type="SMART" id="SM00063">
    <property type="entry name" value="FRI"/>
    <property type="match status" value="1"/>
</dbReference>
<accession>A0A1I7Y0E8</accession>
<dbReference type="WBParaSite" id="L893_g1147.t1">
    <property type="protein sequence ID" value="L893_g1147.t1"/>
    <property type="gene ID" value="L893_g1147"/>
</dbReference>
<dbReference type="GO" id="GO:0017147">
    <property type="term" value="F:Wnt-protein binding"/>
    <property type="evidence" value="ECO:0007669"/>
    <property type="project" value="TreeGrafter"/>
</dbReference>
<protein>
    <submittedName>
        <fullName evidence="13">FZ domain-containing protein</fullName>
    </submittedName>
</protein>
<evidence type="ECO:0000313" key="13">
    <source>
        <dbReference type="WBParaSite" id="L893_g1147.t1"/>
    </source>
</evidence>
<dbReference type="SUPFAM" id="SSF63501">
    <property type="entry name" value="Frizzled cysteine-rich domain"/>
    <property type="match status" value="1"/>
</dbReference>
<feature type="region of interest" description="Disordered" evidence="10">
    <location>
        <begin position="323"/>
        <end position="352"/>
    </location>
</feature>
<keyword evidence="3" id="KW-0217">Developmental protein</keyword>
<evidence type="ECO:0000256" key="10">
    <source>
        <dbReference type="SAM" id="MobiDB-lite"/>
    </source>
</evidence>
<organism evidence="12 13">
    <name type="scientific">Steinernema glaseri</name>
    <dbReference type="NCBI Taxonomy" id="37863"/>
    <lineage>
        <taxon>Eukaryota</taxon>
        <taxon>Metazoa</taxon>
        <taxon>Ecdysozoa</taxon>
        <taxon>Nematoda</taxon>
        <taxon>Chromadorea</taxon>
        <taxon>Rhabditida</taxon>
        <taxon>Tylenchina</taxon>
        <taxon>Panagrolaimomorpha</taxon>
        <taxon>Strongyloidoidea</taxon>
        <taxon>Steinernematidae</taxon>
        <taxon>Steinernema</taxon>
    </lineage>
</organism>
<keyword evidence="12" id="KW-1185">Reference proteome</keyword>
<feature type="disulfide bond" evidence="9">
    <location>
        <begin position="197"/>
        <end position="235"/>
    </location>
</feature>